<dbReference type="InterPro" id="IPR036259">
    <property type="entry name" value="MFS_trans_sf"/>
</dbReference>
<dbReference type="RefSeq" id="WP_286215210.1">
    <property type="nucleotide sequence ID" value="NZ_AP027452.1"/>
</dbReference>
<dbReference type="InterPro" id="IPR011701">
    <property type="entry name" value="MFS"/>
</dbReference>
<dbReference type="GO" id="GO:0005886">
    <property type="term" value="C:plasma membrane"/>
    <property type="evidence" value="ECO:0007669"/>
    <property type="project" value="UniProtKB-SubCell"/>
</dbReference>
<dbReference type="Proteomes" id="UP001241092">
    <property type="component" value="Chromosome"/>
</dbReference>
<dbReference type="SUPFAM" id="SSF103473">
    <property type="entry name" value="MFS general substrate transporter"/>
    <property type="match status" value="1"/>
</dbReference>
<feature type="transmembrane region" description="Helical" evidence="5">
    <location>
        <begin position="42"/>
        <end position="62"/>
    </location>
</feature>
<name>A0AAI8XKL5_MYCME</name>
<gene>
    <name evidence="7" type="ORF">hbim_02594</name>
</gene>
<evidence type="ECO:0000256" key="2">
    <source>
        <dbReference type="ARBA" id="ARBA00022692"/>
    </source>
</evidence>
<feature type="transmembrane region" description="Helical" evidence="5">
    <location>
        <begin position="229"/>
        <end position="249"/>
    </location>
</feature>
<feature type="transmembrane region" description="Helical" evidence="5">
    <location>
        <begin position="201"/>
        <end position="223"/>
    </location>
</feature>
<dbReference type="Gene3D" id="1.20.1250.20">
    <property type="entry name" value="MFS general substrate transporter like domains"/>
    <property type="match status" value="1"/>
</dbReference>
<dbReference type="PANTHER" id="PTHR23527:SF1">
    <property type="entry name" value="BLL3282 PROTEIN"/>
    <property type="match status" value="1"/>
</dbReference>
<dbReference type="InterPro" id="IPR052952">
    <property type="entry name" value="MFS-Transporter"/>
</dbReference>
<proteinExistence type="predicted"/>
<protein>
    <recommendedName>
        <fullName evidence="6">Major facilitator superfamily (MFS) profile domain-containing protein</fullName>
    </recommendedName>
</protein>
<evidence type="ECO:0000256" key="3">
    <source>
        <dbReference type="ARBA" id="ARBA00022989"/>
    </source>
</evidence>
<comment type="subcellular location">
    <subcellularLocation>
        <location evidence="1">Cell membrane</location>
        <topology evidence="1">Multi-pass membrane protein</topology>
    </subcellularLocation>
</comment>
<dbReference type="PROSITE" id="PS50850">
    <property type="entry name" value="MFS"/>
    <property type="match status" value="1"/>
</dbReference>
<feature type="transmembrane region" description="Helical" evidence="5">
    <location>
        <begin position="160"/>
        <end position="180"/>
    </location>
</feature>
<feature type="domain" description="Major facilitator superfamily (MFS) profile" evidence="6">
    <location>
        <begin position="7"/>
        <end position="373"/>
    </location>
</feature>
<feature type="transmembrane region" description="Helical" evidence="5">
    <location>
        <begin position="94"/>
        <end position="121"/>
    </location>
</feature>
<accession>A0AAI8XKL5</accession>
<keyword evidence="3 5" id="KW-1133">Transmembrane helix</keyword>
<evidence type="ECO:0000313" key="8">
    <source>
        <dbReference type="Proteomes" id="UP001241092"/>
    </source>
</evidence>
<sequence>MNVWRTAGMPALLASAALGFTGFALLLPTAPMWAVRLGADSFGAGLVNAVLMACTVVAQLLVGRLMRRVGWAVTLAIGLVLLGAPALVHMFAETLWAVLLLAALRGFGFGILTVCGVDGIAGLVPQEHRGRAVGAYGLAIAGPQFVLVPVAPWLAEQVSFDLVFLLAGAPLLGVPLVLMFGSPIPRPATRPRDHVVATRGLVITIGALVVVTASGGAILTFTPQFSGPATGFAALLVMTGMSALSRWRIGGIADRHGAGRFIAPMLYVAAGGLGLIAFGIPHSGAAVIAGALLIGTAYGALQSLTLVEAYAVTDTRAHSAVSVVWNVGFDAGTSLGSFAVGALATGASFPAAFVVMAVGCALVGVAWPFTRGR</sequence>
<dbReference type="GO" id="GO:0022857">
    <property type="term" value="F:transmembrane transporter activity"/>
    <property type="evidence" value="ECO:0007669"/>
    <property type="project" value="InterPro"/>
</dbReference>
<dbReference type="Pfam" id="PF07690">
    <property type="entry name" value="MFS_1"/>
    <property type="match status" value="1"/>
</dbReference>
<feature type="transmembrane region" description="Helical" evidence="5">
    <location>
        <begin position="349"/>
        <end position="369"/>
    </location>
</feature>
<dbReference type="PANTHER" id="PTHR23527">
    <property type="entry name" value="BLL3282 PROTEIN"/>
    <property type="match status" value="1"/>
</dbReference>
<feature type="transmembrane region" description="Helical" evidence="5">
    <location>
        <begin position="286"/>
        <end position="311"/>
    </location>
</feature>
<dbReference type="AlphaFoldDB" id="A0AAI8XKL5"/>
<keyword evidence="4 5" id="KW-0472">Membrane</keyword>
<evidence type="ECO:0000256" key="4">
    <source>
        <dbReference type="ARBA" id="ARBA00023136"/>
    </source>
</evidence>
<feature type="transmembrane region" description="Helical" evidence="5">
    <location>
        <begin position="261"/>
        <end position="280"/>
    </location>
</feature>
<keyword evidence="2 5" id="KW-0812">Transmembrane</keyword>
<reference evidence="7" key="1">
    <citation type="submission" date="2023-03" db="EMBL/GenBank/DDBJ databases">
        <title>Draft genome sequence of a Mycolicibacterium mageritense strain H4_3_1 isolated from a hybrid biological-inorganic system reactor.</title>
        <authorList>
            <person name="Feng X."/>
            <person name="Kazama D."/>
            <person name="Sato K."/>
            <person name="Kobayashi H."/>
        </authorList>
    </citation>
    <scope>NUCLEOTIDE SEQUENCE</scope>
    <source>
        <strain evidence="7">H4_3_1</strain>
    </source>
</reference>
<organism evidence="7 8">
    <name type="scientific">Mycolicibacterium mageritense</name>
    <name type="common">Mycobacterium mageritense</name>
    <dbReference type="NCBI Taxonomy" id="53462"/>
    <lineage>
        <taxon>Bacteria</taxon>
        <taxon>Bacillati</taxon>
        <taxon>Actinomycetota</taxon>
        <taxon>Actinomycetes</taxon>
        <taxon>Mycobacteriales</taxon>
        <taxon>Mycobacteriaceae</taxon>
        <taxon>Mycolicibacterium</taxon>
    </lineage>
</organism>
<feature type="transmembrane region" description="Helical" evidence="5">
    <location>
        <begin position="133"/>
        <end position="154"/>
    </location>
</feature>
<feature type="transmembrane region" description="Helical" evidence="5">
    <location>
        <begin position="323"/>
        <end position="343"/>
    </location>
</feature>
<evidence type="ECO:0000256" key="1">
    <source>
        <dbReference type="ARBA" id="ARBA00004651"/>
    </source>
</evidence>
<feature type="transmembrane region" description="Helical" evidence="5">
    <location>
        <begin position="69"/>
        <end position="88"/>
    </location>
</feature>
<evidence type="ECO:0000259" key="6">
    <source>
        <dbReference type="PROSITE" id="PS50850"/>
    </source>
</evidence>
<dbReference type="InterPro" id="IPR020846">
    <property type="entry name" value="MFS_dom"/>
</dbReference>
<evidence type="ECO:0000313" key="7">
    <source>
        <dbReference type="EMBL" id="BDY28659.1"/>
    </source>
</evidence>
<evidence type="ECO:0000256" key="5">
    <source>
        <dbReference type="SAM" id="Phobius"/>
    </source>
</evidence>
<dbReference type="EMBL" id="AP027452">
    <property type="protein sequence ID" value="BDY28659.1"/>
    <property type="molecule type" value="Genomic_DNA"/>
</dbReference>